<protein>
    <submittedName>
        <fullName evidence="8">RNA polymerase sigma-70 factor (Sigma-E family)</fullName>
    </submittedName>
</protein>
<dbReference type="PANTHER" id="PTHR43133">
    <property type="entry name" value="RNA POLYMERASE ECF-TYPE SIGMA FACTO"/>
    <property type="match status" value="1"/>
</dbReference>
<dbReference type="InterPro" id="IPR014284">
    <property type="entry name" value="RNA_pol_sigma-70_dom"/>
</dbReference>
<evidence type="ECO:0000313" key="8">
    <source>
        <dbReference type="EMBL" id="TQM15403.1"/>
    </source>
</evidence>
<dbReference type="InterPro" id="IPR013324">
    <property type="entry name" value="RNA_pol_sigma_r3/r4-like"/>
</dbReference>
<reference evidence="8 9" key="1">
    <citation type="submission" date="2019-06" db="EMBL/GenBank/DDBJ databases">
        <title>Sequencing the genomes of 1000 actinobacteria strains.</title>
        <authorList>
            <person name="Klenk H.-P."/>
        </authorList>
    </citation>
    <scope>NUCLEOTIDE SEQUENCE [LARGE SCALE GENOMIC DNA]</scope>
    <source>
        <strain evidence="8 9">DSM 45301</strain>
    </source>
</reference>
<evidence type="ECO:0000256" key="1">
    <source>
        <dbReference type="ARBA" id="ARBA00010641"/>
    </source>
</evidence>
<dbReference type="InterPro" id="IPR013325">
    <property type="entry name" value="RNA_pol_sigma_r2"/>
</dbReference>
<evidence type="ECO:0000256" key="5">
    <source>
        <dbReference type="ARBA" id="ARBA00023163"/>
    </source>
</evidence>
<dbReference type="EMBL" id="VFPA01000001">
    <property type="protein sequence ID" value="TQM15403.1"/>
    <property type="molecule type" value="Genomic_DNA"/>
</dbReference>
<dbReference type="InterPro" id="IPR013249">
    <property type="entry name" value="RNA_pol_sigma70_r4_t2"/>
</dbReference>
<proteinExistence type="inferred from homology"/>
<keyword evidence="2" id="KW-0805">Transcription regulation</keyword>
<name>A0A543E1E2_9PSEU</name>
<evidence type="ECO:0000256" key="4">
    <source>
        <dbReference type="ARBA" id="ARBA00023125"/>
    </source>
</evidence>
<evidence type="ECO:0000259" key="7">
    <source>
        <dbReference type="Pfam" id="PF08281"/>
    </source>
</evidence>
<comment type="caution">
    <text evidence="8">The sequence shown here is derived from an EMBL/GenBank/DDBJ whole genome shotgun (WGS) entry which is preliminary data.</text>
</comment>
<dbReference type="RefSeq" id="WP_142051172.1">
    <property type="nucleotide sequence ID" value="NZ_VFPA01000001.1"/>
</dbReference>
<dbReference type="AlphaFoldDB" id="A0A543E1E2"/>
<gene>
    <name evidence="8" type="ORF">FB558_2188</name>
</gene>
<dbReference type="GO" id="GO:0016987">
    <property type="term" value="F:sigma factor activity"/>
    <property type="evidence" value="ECO:0007669"/>
    <property type="project" value="UniProtKB-KW"/>
</dbReference>
<evidence type="ECO:0000259" key="6">
    <source>
        <dbReference type="Pfam" id="PF04542"/>
    </source>
</evidence>
<dbReference type="Pfam" id="PF08281">
    <property type="entry name" value="Sigma70_r4_2"/>
    <property type="match status" value="1"/>
</dbReference>
<feature type="domain" description="RNA polymerase sigma-70 region 2" evidence="6">
    <location>
        <begin position="25"/>
        <end position="87"/>
    </location>
</feature>
<dbReference type="Proteomes" id="UP000315677">
    <property type="component" value="Unassembled WGS sequence"/>
</dbReference>
<keyword evidence="5" id="KW-0804">Transcription</keyword>
<organism evidence="8 9">
    <name type="scientific">Pseudonocardia kunmingensis</name>
    <dbReference type="NCBI Taxonomy" id="630975"/>
    <lineage>
        <taxon>Bacteria</taxon>
        <taxon>Bacillati</taxon>
        <taxon>Actinomycetota</taxon>
        <taxon>Actinomycetes</taxon>
        <taxon>Pseudonocardiales</taxon>
        <taxon>Pseudonocardiaceae</taxon>
        <taxon>Pseudonocardia</taxon>
    </lineage>
</organism>
<dbReference type="Gene3D" id="1.10.1740.10">
    <property type="match status" value="1"/>
</dbReference>
<dbReference type="GO" id="GO:0003677">
    <property type="term" value="F:DNA binding"/>
    <property type="evidence" value="ECO:0007669"/>
    <property type="project" value="UniProtKB-KW"/>
</dbReference>
<keyword evidence="4" id="KW-0238">DNA-binding</keyword>
<dbReference type="SUPFAM" id="SSF88946">
    <property type="entry name" value="Sigma2 domain of RNA polymerase sigma factors"/>
    <property type="match status" value="1"/>
</dbReference>
<keyword evidence="9" id="KW-1185">Reference proteome</keyword>
<dbReference type="InterPro" id="IPR036388">
    <property type="entry name" value="WH-like_DNA-bd_sf"/>
</dbReference>
<dbReference type="CDD" id="cd06171">
    <property type="entry name" value="Sigma70_r4"/>
    <property type="match status" value="1"/>
</dbReference>
<dbReference type="Gene3D" id="1.10.10.10">
    <property type="entry name" value="Winged helix-like DNA-binding domain superfamily/Winged helix DNA-binding domain"/>
    <property type="match status" value="1"/>
</dbReference>
<dbReference type="SUPFAM" id="SSF88659">
    <property type="entry name" value="Sigma3 and sigma4 domains of RNA polymerase sigma factors"/>
    <property type="match status" value="1"/>
</dbReference>
<feature type="domain" description="RNA polymerase sigma factor 70 region 4 type 2" evidence="7">
    <location>
        <begin position="120"/>
        <end position="171"/>
    </location>
</feature>
<evidence type="ECO:0000256" key="3">
    <source>
        <dbReference type="ARBA" id="ARBA00023082"/>
    </source>
</evidence>
<keyword evidence="3" id="KW-0731">Sigma factor</keyword>
<dbReference type="OrthoDB" id="3294528at2"/>
<dbReference type="Pfam" id="PF04542">
    <property type="entry name" value="Sigma70_r2"/>
    <property type="match status" value="1"/>
</dbReference>
<evidence type="ECO:0000313" key="9">
    <source>
        <dbReference type="Proteomes" id="UP000315677"/>
    </source>
</evidence>
<dbReference type="GO" id="GO:0006352">
    <property type="term" value="P:DNA-templated transcription initiation"/>
    <property type="evidence" value="ECO:0007669"/>
    <property type="project" value="InterPro"/>
</dbReference>
<accession>A0A543E1E2</accession>
<dbReference type="PANTHER" id="PTHR43133:SF50">
    <property type="entry name" value="ECF RNA POLYMERASE SIGMA FACTOR SIGM"/>
    <property type="match status" value="1"/>
</dbReference>
<dbReference type="InterPro" id="IPR039425">
    <property type="entry name" value="RNA_pol_sigma-70-like"/>
</dbReference>
<dbReference type="InterPro" id="IPR007627">
    <property type="entry name" value="RNA_pol_sigma70_r2"/>
</dbReference>
<sequence>MTEDTAVRVPVDLRGLDREQAVAVLFEAHHLSLVRLAVLLGADDAEDVVAEAFYQLYRRWRRLRSPEAAAAYLRSVVVNLTRMRIRHLQVVRKHAARTDEVPAHVASGEERAVLRDDQKALVDAVSALPARQREALVLRFWLDLRESEIADAMGISAGSVKVHVSRGMAALSRTLEERR</sequence>
<evidence type="ECO:0000256" key="2">
    <source>
        <dbReference type="ARBA" id="ARBA00023015"/>
    </source>
</evidence>
<comment type="similarity">
    <text evidence="1">Belongs to the sigma-70 factor family. ECF subfamily.</text>
</comment>
<dbReference type="NCBIfam" id="TIGR02937">
    <property type="entry name" value="sigma70-ECF"/>
    <property type="match status" value="1"/>
</dbReference>